<dbReference type="Proteomes" id="UP000031829">
    <property type="component" value="Chromosome"/>
</dbReference>
<sequence length="367" mass="41706">MSQQTFLPPNRSRKKRVIFITIIVLLLLVGGAFFYAQSRLTPVDRNSNKKVNVTIPQGSSVQSIGTVLQKEDLIKSKSAFRYYVKLTHVSGFQAGTYLFSPSMSLGEMVEKMEKGEVSKQPDIRVTIPEGRQLVEIADIIAKNTKFTKDEVMKKLDDKAFVNKMKEKYPDLVTDEVMQKDIKHPLEGYLYPVTYDFYDKNVSLDEILDKMVGKTNNVLGQYSGQMEKKKFSAHKLLTMSSLIEEEATAKVDREKIASVFYNRLEKNMPLQTDPTVLYALGEHKDRVFYKHLEVDSPYNTYKVKGLPPGPIASSGLMSIKAALHPANTDYLYFLATPEGKVIFTKTLEEHNKEKAKHITGKEKQNTEK</sequence>
<keyword evidence="1" id="KW-1133">Transmembrane helix</keyword>
<evidence type="ECO:0000256" key="1">
    <source>
        <dbReference type="HAMAP-Rule" id="MF_02065"/>
    </source>
</evidence>
<evidence type="ECO:0000313" key="3">
    <source>
        <dbReference type="Proteomes" id="UP000031829"/>
    </source>
</evidence>
<gene>
    <name evidence="1" type="primary">mltG</name>
    <name evidence="2" type="ORF">BG04_1599</name>
</gene>
<dbReference type="PATRIC" id="fig|592022.4.peg.4590"/>
<dbReference type="HAMAP" id="MF_02065">
    <property type="entry name" value="MltG"/>
    <property type="match status" value="1"/>
</dbReference>
<dbReference type="GO" id="GO:0008932">
    <property type="term" value="F:lytic endotransglycosylase activity"/>
    <property type="evidence" value="ECO:0007669"/>
    <property type="project" value="UniProtKB-UniRule"/>
</dbReference>
<feature type="transmembrane region" description="Helical" evidence="1">
    <location>
        <begin position="17"/>
        <end position="36"/>
    </location>
</feature>
<accession>A0A0B6AYW2</accession>
<dbReference type="Gene3D" id="3.30.1490.480">
    <property type="entry name" value="Endolytic murein transglycosylase"/>
    <property type="match status" value="1"/>
</dbReference>
<keyword evidence="1" id="KW-0961">Cell wall biogenesis/degradation</keyword>
<organism evidence="2 3">
    <name type="scientific">Priestia megaterium (strain ATCC 14581 / DSM 32 / CCUG 1817 / JCM 2506 / NBRC 15308 / NCIMB 9376 / NCTC 10342 / NRRL B-14308 / VKM B-512 / Ford 19)</name>
    <name type="common">Bacillus megaterium</name>
    <dbReference type="NCBI Taxonomy" id="1348623"/>
    <lineage>
        <taxon>Bacteria</taxon>
        <taxon>Bacillati</taxon>
        <taxon>Bacillota</taxon>
        <taxon>Bacilli</taxon>
        <taxon>Bacillales</taxon>
        <taxon>Bacillaceae</taxon>
        <taxon>Priestia</taxon>
    </lineage>
</organism>
<dbReference type="GO" id="GO:0009252">
    <property type="term" value="P:peptidoglycan biosynthetic process"/>
    <property type="evidence" value="ECO:0007669"/>
    <property type="project" value="UniProtKB-UniRule"/>
</dbReference>
<reference evidence="2 3" key="1">
    <citation type="journal article" date="2015" name="Genome Announc.">
        <title>Complete genome sequences for 35 biothreat assay-relevant bacillus species.</title>
        <authorList>
            <person name="Johnson S.L."/>
            <person name="Daligault H.E."/>
            <person name="Davenport K.W."/>
            <person name="Jaissle J."/>
            <person name="Frey K.G."/>
            <person name="Ladner J.T."/>
            <person name="Broomall S.M."/>
            <person name="Bishop-Lilly K.A."/>
            <person name="Bruce D.C."/>
            <person name="Gibbons H.S."/>
            <person name="Coyne S.R."/>
            <person name="Lo C.C."/>
            <person name="Meincke L."/>
            <person name="Munk A.C."/>
            <person name="Koroleva G.I."/>
            <person name="Rosenzweig C.N."/>
            <person name="Palacios G.F."/>
            <person name="Redden C.L."/>
            <person name="Minogue T.D."/>
            <person name="Chain P.S."/>
        </authorList>
    </citation>
    <scope>NUCLEOTIDE SEQUENCE [LARGE SCALE GENOMIC DNA]</scope>
    <source>
        <strain evidence="3">ATCC 14581 / DSM 32 / JCM 2506 / NBRC 15308 / NCIMB 9376 / NCTC 10342 / NRRL B-14308 / VKM B-512</strain>
    </source>
</reference>
<protein>
    <recommendedName>
        <fullName evidence="1">Endolytic murein transglycosylase</fullName>
        <ecNumber evidence="1">4.2.2.29</ecNumber>
    </recommendedName>
    <alternativeName>
        <fullName evidence="1">Peptidoglycan lytic transglycosylase</fullName>
    </alternativeName>
    <alternativeName>
        <fullName evidence="1">Peptidoglycan polymerization terminase</fullName>
    </alternativeName>
</protein>
<feature type="site" description="Important for catalytic activity" evidence="1">
    <location>
        <position position="245"/>
    </location>
</feature>
<comment type="subcellular location">
    <subcellularLocation>
        <location evidence="1">Cell membrane</location>
        <topology evidence="1">Single-pass membrane protein</topology>
    </subcellularLocation>
</comment>
<dbReference type="Gene3D" id="3.30.160.60">
    <property type="entry name" value="Classic Zinc Finger"/>
    <property type="match status" value="1"/>
</dbReference>
<dbReference type="NCBIfam" id="TIGR00247">
    <property type="entry name" value="endolytic transglycosylase MltG"/>
    <property type="match status" value="1"/>
</dbReference>
<comment type="function">
    <text evidence="1">Functions as a peptidoglycan terminase that cleaves nascent peptidoglycan strands endolytically to terminate their elongation.</text>
</comment>
<dbReference type="PANTHER" id="PTHR30518">
    <property type="entry name" value="ENDOLYTIC MUREIN TRANSGLYCOSYLASE"/>
    <property type="match status" value="1"/>
</dbReference>
<dbReference type="RefSeq" id="WP_013085087.1">
    <property type="nucleotide sequence ID" value="NZ_BCVB01000008.1"/>
</dbReference>
<dbReference type="KEGG" id="bmeg:BG04_1599"/>
<dbReference type="CDD" id="cd08010">
    <property type="entry name" value="MltG_like"/>
    <property type="match status" value="1"/>
</dbReference>
<dbReference type="GeneID" id="93645064"/>
<dbReference type="PANTHER" id="PTHR30518:SF2">
    <property type="entry name" value="ENDOLYTIC MUREIN TRANSGLYCOSYLASE"/>
    <property type="match status" value="1"/>
</dbReference>
<keyword evidence="1" id="KW-1003">Cell membrane</keyword>
<comment type="catalytic activity">
    <reaction evidence="1">
        <text>a peptidoglycan chain = a peptidoglycan chain with N-acetyl-1,6-anhydromuramyl-[peptide] at the reducing end + a peptidoglycan chain with N-acetylglucosamine at the non-reducing end.</text>
        <dbReference type="EC" id="4.2.2.29"/>
    </reaction>
</comment>
<dbReference type="EMBL" id="CP009920">
    <property type="protein sequence ID" value="AJI25109.1"/>
    <property type="molecule type" value="Genomic_DNA"/>
</dbReference>
<keyword evidence="1" id="KW-0456">Lyase</keyword>
<dbReference type="EC" id="4.2.2.29" evidence="1"/>
<dbReference type="AlphaFoldDB" id="A0A0B6AYW2"/>
<dbReference type="GO" id="GO:0071555">
    <property type="term" value="P:cell wall organization"/>
    <property type="evidence" value="ECO:0007669"/>
    <property type="project" value="UniProtKB-KW"/>
</dbReference>
<dbReference type="Pfam" id="PF02618">
    <property type="entry name" value="YceG"/>
    <property type="match status" value="1"/>
</dbReference>
<dbReference type="GO" id="GO:0005886">
    <property type="term" value="C:plasma membrane"/>
    <property type="evidence" value="ECO:0007669"/>
    <property type="project" value="UniProtKB-SubCell"/>
</dbReference>
<comment type="similarity">
    <text evidence="1">Belongs to the transglycosylase MltG family.</text>
</comment>
<keyword evidence="1" id="KW-0812">Transmembrane</keyword>
<dbReference type="InterPro" id="IPR003770">
    <property type="entry name" value="MLTG-like"/>
</dbReference>
<name>A0A0B6AYW2_PRIM2</name>
<evidence type="ECO:0000313" key="2">
    <source>
        <dbReference type="EMBL" id="AJI25109.1"/>
    </source>
</evidence>
<keyword evidence="1" id="KW-0472">Membrane</keyword>
<dbReference type="HOGENOM" id="CLU_025574_2_3_9"/>
<proteinExistence type="inferred from homology"/>